<feature type="transmembrane region" description="Helical" evidence="1">
    <location>
        <begin position="72"/>
        <end position="92"/>
    </location>
</feature>
<dbReference type="Gene3D" id="2.60.120.1440">
    <property type="match status" value="1"/>
</dbReference>
<dbReference type="PANTHER" id="PTHR30273:SF2">
    <property type="entry name" value="PROTEIN FECR"/>
    <property type="match status" value="1"/>
</dbReference>
<protein>
    <submittedName>
        <fullName evidence="3">Fe2+-dicitrate sensor, membrane component</fullName>
    </submittedName>
</protein>
<dbReference type="GO" id="GO:0016989">
    <property type="term" value="F:sigma factor antagonist activity"/>
    <property type="evidence" value="ECO:0007669"/>
    <property type="project" value="TreeGrafter"/>
</dbReference>
<accession>A0A5C5TXF7</accession>
<evidence type="ECO:0000313" key="3">
    <source>
        <dbReference type="EMBL" id="TWT17952.1"/>
    </source>
</evidence>
<dbReference type="EMBL" id="VOHE01000006">
    <property type="protein sequence ID" value="TWT17952.1"/>
    <property type="molecule type" value="Genomic_DNA"/>
</dbReference>
<proteinExistence type="predicted"/>
<dbReference type="AlphaFoldDB" id="A0A5C5TXF7"/>
<dbReference type="InterPro" id="IPR006860">
    <property type="entry name" value="FecR"/>
</dbReference>
<evidence type="ECO:0000256" key="1">
    <source>
        <dbReference type="SAM" id="Phobius"/>
    </source>
</evidence>
<evidence type="ECO:0000313" key="4">
    <source>
        <dbReference type="Proteomes" id="UP000315949"/>
    </source>
</evidence>
<comment type="caution">
    <text evidence="3">The sequence shown here is derived from an EMBL/GenBank/DDBJ whole genome shotgun (WGS) entry which is preliminary data.</text>
</comment>
<keyword evidence="1" id="KW-1133">Transmembrane helix</keyword>
<keyword evidence="4" id="KW-1185">Reference proteome</keyword>
<dbReference type="PIRSF" id="PIRSF018266">
    <property type="entry name" value="FecR"/>
    <property type="match status" value="1"/>
</dbReference>
<dbReference type="RefSeq" id="WP_146313072.1">
    <property type="nucleotide sequence ID" value="NZ_VOHE01000006.1"/>
</dbReference>
<dbReference type="InterPro" id="IPR012373">
    <property type="entry name" value="Ferrdict_sens_TM"/>
</dbReference>
<feature type="domain" description="FecR protein" evidence="2">
    <location>
        <begin position="98"/>
        <end position="193"/>
    </location>
</feature>
<reference evidence="3 4" key="1">
    <citation type="submission" date="2019-07" db="EMBL/GenBank/DDBJ databases">
        <title>Luteimonas sp. YD-1 nov., isolated from acidic soil.</title>
        <authorList>
            <person name="Zhou J."/>
        </authorList>
    </citation>
    <scope>NUCLEOTIDE SEQUENCE [LARGE SCALE GENOMIC DNA]</scope>
    <source>
        <strain evidence="3 4">YD-1</strain>
    </source>
</reference>
<dbReference type="PANTHER" id="PTHR30273">
    <property type="entry name" value="PERIPLASMIC SIGNAL SENSOR AND SIGMA FACTOR ACTIVATOR FECR-RELATED"/>
    <property type="match status" value="1"/>
</dbReference>
<gene>
    <name evidence="3" type="ORF">FQY79_11590</name>
</gene>
<organism evidence="3 4">
    <name type="scientific">Luteimonas wenzhouensis</name>
    <dbReference type="NCBI Taxonomy" id="2599615"/>
    <lineage>
        <taxon>Bacteria</taxon>
        <taxon>Pseudomonadati</taxon>
        <taxon>Pseudomonadota</taxon>
        <taxon>Gammaproteobacteria</taxon>
        <taxon>Lysobacterales</taxon>
        <taxon>Lysobacteraceae</taxon>
        <taxon>Luteimonas</taxon>
    </lineage>
</organism>
<sequence>MAKVDRDDIDATAAAWVVREDRGPLAEAERLERDRWLAASSRHFGAYARARAVLAWSGRASAPAAAARRPRWPLAVAASLLAVLAAGAWLAWPQGTLHQTGRGQILRIALEDGSTATLDADTRLRVHYGARGRELRLLRGTALFDVAPDPDRPFSVEAGGARVTAVGTRFSVGMDRLGRTAGPVEVLVSEGVVDVADGGRHPVPARLQAGMRALVRPTAGVEIAPVGEQELDQRLMWREGMLAFNGDTLSVAAARFRHYSDIPILIDDPDVGSRRVVGLYPAADPVGFARNVALSLGLEVQQVGDGIRLSAPRAPQRPPGRELQ</sequence>
<keyword evidence="1" id="KW-0812">Transmembrane</keyword>
<evidence type="ECO:0000259" key="2">
    <source>
        <dbReference type="Pfam" id="PF04773"/>
    </source>
</evidence>
<keyword evidence="1" id="KW-0472">Membrane</keyword>
<dbReference type="Proteomes" id="UP000315949">
    <property type="component" value="Unassembled WGS sequence"/>
</dbReference>
<dbReference type="Pfam" id="PF04773">
    <property type="entry name" value="FecR"/>
    <property type="match status" value="1"/>
</dbReference>
<dbReference type="OrthoDB" id="9771237at2"/>
<name>A0A5C5TXF7_9GAMM</name>